<dbReference type="FunFam" id="3.90.930.12:FF:000001">
    <property type="entry name" value="50S ribosomal protein L6"/>
    <property type="match status" value="1"/>
</dbReference>
<feature type="domain" description="Large ribosomal subunit protein uL6 alpha-beta" evidence="9">
    <location>
        <begin position="91"/>
        <end position="164"/>
    </location>
</feature>
<dbReference type="AlphaFoldDB" id="A0A1C3E8I0"/>
<dbReference type="PIRSF" id="PIRSF002162">
    <property type="entry name" value="Ribosomal_L6"/>
    <property type="match status" value="1"/>
</dbReference>
<evidence type="ECO:0000256" key="7">
    <source>
        <dbReference type="RuleBase" id="RU003869"/>
    </source>
</evidence>
<name>A0A1C3E8I0_9GAMM</name>
<dbReference type="InterPro" id="IPR036789">
    <property type="entry name" value="Ribosomal_uL6-like_a/b-dom_sf"/>
</dbReference>
<evidence type="ECO:0000256" key="5">
    <source>
        <dbReference type="ARBA" id="ARBA00023274"/>
    </source>
</evidence>
<dbReference type="SUPFAM" id="SSF56053">
    <property type="entry name" value="Ribosomal protein L6"/>
    <property type="match status" value="2"/>
</dbReference>
<dbReference type="RefSeq" id="WP_068905515.1">
    <property type="nucleotide sequence ID" value="NZ_JBHUIF010000018.1"/>
</dbReference>
<evidence type="ECO:0000256" key="2">
    <source>
        <dbReference type="ARBA" id="ARBA00022730"/>
    </source>
</evidence>
<dbReference type="GO" id="GO:0019843">
    <property type="term" value="F:rRNA binding"/>
    <property type="evidence" value="ECO:0007669"/>
    <property type="project" value="UniProtKB-UniRule"/>
</dbReference>
<evidence type="ECO:0000256" key="4">
    <source>
        <dbReference type="ARBA" id="ARBA00022980"/>
    </source>
</evidence>
<keyword evidence="4 6" id="KW-0689">Ribosomal protein</keyword>
<dbReference type="InterPro" id="IPR020040">
    <property type="entry name" value="Ribosomal_uL6_a/b-dom"/>
</dbReference>
<dbReference type="PANTHER" id="PTHR11655">
    <property type="entry name" value="60S/50S RIBOSOMAL PROTEIN L6/L9"/>
    <property type="match status" value="1"/>
</dbReference>
<reference evidence="10 11" key="1">
    <citation type="submission" date="2016-05" db="EMBL/GenBank/DDBJ databases">
        <title>Genomic Taxonomy of the Vibrionaceae.</title>
        <authorList>
            <person name="Gomez-Gil B."/>
            <person name="Enciso-Ibarra J."/>
        </authorList>
    </citation>
    <scope>NUCLEOTIDE SEQUENCE [LARGE SCALE GENOMIC DNA]</scope>
    <source>
        <strain evidence="10 11">CAIM 1920</strain>
    </source>
</reference>
<dbReference type="InterPro" id="IPR019906">
    <property type="entry name" value="Ribosomal_uL6_bac-type"/>
</dbReference>
<keyword evidence="11" id="KW-1185">Reference proteome</keyword>
<proteinExistence type="inferred from homology"/>
<protein>
    <recommendedName>
        <fullName evidence="6">Large ribosomal subunit protein uL6</fullName>
    </recommendedName>
</protein>
<dbReference type="PANTHER" id="PTHR11655:SF14">
    <property type="entry name" value="LARGE RIBOSOMAL SUBUNIT PROTEIN UL6M"/>
    <property type="match status" value="1"/>
</dbReference>
<evidence type="ECO:0000259" key="9">
    <source>
        <dbReference type="Pfam" id="PF00347"/>
    </source>
</evidence>
<dbReference type="STRING" id="1080227.A8L45_22080"/>
<evidence type="ECO:0000256" key="6">
    <source>
        <dbReference type="HAMAP-Rule" id="MF_01365"/>
    </source>
</evidence>
<dbReference type="GO" id="GO:0002181">
    <property type="term" value="P:cytoplasmic translation"/>
    <property type="evidence" value="ECO:0007669"/>
    <property type="project" value="TreeGrafter"/>
</dbReference>
<dbReference type="Gene3D" id="3.90.930.12">
    <property type="entry name" value="Ribosomal protein L6, alpha-beta domain"/>
    <property type="match status" value="2"/>
</dbReference>
<gene>
    <name evidence="6" type="primary">rplF</name>
    <name evidence="10" type="ORF">A8L45_22080</name>
</gene>
<comment type="caution">
    <text evidence="10">The sequence shown here is derived from an EMBL/GenBank/DDBJ whole genome shotgun (WGS) entry which is preliminary data.</text>
</comment>
<comment type="function">
    <text evidence="6 8">This protein binds to the 23S rRNA, and is important in its secondary structure. It is located near the subunit interface in the base of the L7/L12 stalk, and near the tRNA binding site of the peptidyltransferase center.</text>
</comment>
<keyword evidence="5 6" id="KW-0687">Ribonucleoprotein</keyword>
<dbReference type="InterPro" id="IPR002358">
    <property type="entry name" value="Ribosomal_uL6_CS"/>
</dbReference>
<comment type="subunit">
    <text evidence="6">Part of the 50S ribosomal subunit.</text>
</comment>
<dbReference type="NCBIfam" id="TIGR03654">
    <property type="entry name" value="L6_bact"/>
    <property type="match status" value="1"/>
</dbReference>
<dbReference type="GO" id="GO:0022625">
    <property type="term" value="C:cytosolic large ribosomal subunit"/>
    <property type="evidence" value="ECO:0007669"/>
    <property type="project" value="UniProtKB-UniRule"/>
</dbReference>
<accession>A0A1C3E8I0</accession>
<keyword evidence="2 6" id="KW-0699">rRNA-binding</keyword>
<dbReference type="GO" id="GO:0003735">
    <property type="term" value="F:structural constituent of ribosome"/>
    <property type="evidence" value="ECO:0007669"/>
    <property type="project" value="UniProtKB-UniRule"/>
</dbReference>
<dbReference type="HAMAP" id="MF_01365_B">
    <property type="entry name" value="Ribosomal_uL6_B"/>
    <property type="match status" value="1"/>
</dbReference>
<keyword evidence="3 6" id="KW-0694">RNA-binding</keyword>
<evidence type="ECO:0000256" key="3">
    <source>
        <dbReference type="ARBA" id="ARBA00022884"/>
    </source>
</evidence>
<dbReference type="OrthoDB" id="9805007at2"/>
<dbReference type="InterPro" id="IPR000702">
    <property type="entry name" value="Ribosomal_uL6-like"/>
</dbReference>
<dbReference type="Proteomes" id="UP000094936">
    <property type="component" value="Unassembled WGS sequence"/>
</dbReference>
<dbReference type="PRINTS" id="PR00059">
    <property type="entry name" value="RIBOSOMALL6"/>
</dbReference>
<dbReference type="FunFam" id="3.90.930.12:FF:000002">
    <property type="entry name" value="50S ribosomal protein L6"/>
    <property type="match status" value="1"/>
</dbReference>
<sequence length="177" mass="18874">MSRVAKAPVVIPAGVEVKLNGQEITVKGSKGELSRVINEAVVVSQEDNAVKFAPREGIAKANAQAGTARALVNNMVVGVTEGFTKKLILKGVGYRANVKGNSVNLTLGFSHPVEHALPEGIKAECPSQTEIVLTGVDKQVVGQVAADIRSYRQPEPYKGKGVRYADEIVRTKEAKKK</sequence>
<organism evidence="10 11">
    <name type="scientific">Veronia pacifica</name>
    <dbReference type="NCBI Taxonomy" id="1080227"/>
    <lineage>
        <taxon>Bacteria</taxon>
        <taxon>Pseudomonadati</taxon>
        <taxon>Pseudomonadota</taxon>
        <taxon>Gammaproteobacteria</taxon>
        <taxon>Vibrionales</taxon>
        <taxon>Vibrionaceae</taxon>
        <taxon>Veronia</taxon>
    </lineage>
</organism>
<evidence type="ECO:0000313" key="11">
    <source>
        <dbReference type="Proteomes" id="UP000094936"/>
    </source>
</evidence>
<evidence type="ECO:0000256" key="8">
    <source>
        <dbReference type="RuleBase" id="RU003870"/>
    </source>
</evidence>
<comment type="similarity">
    <text evidence="1 6 7">Belongs to the universal ribosomal protein uL6 family.</text>
</comment>
<evidence type="ECO:0000256" key="1">
    <source>
        <dbReference type="ARBA" id="ARBA00009356"/>
    </source>
</evidence>
<feature type="domain" description="Large ribosomal subunit protein uL6 alpha-beta" evidence="9">
    <location>
        <begin position="11"/>
        <end position="82"/>
    </location>
</feature>
<evidence type="ECO:0000313" key="10">
    <source>
        <dbReference type="EMBL" id="ODA29534.1"/>
    </source>
</evidence>
<dbReference type="Pfam" id="PF00347">
    <property type="entry name" value="Ribosomal_L6"/>
    <property type="match status" value="2"/>
</dbReference>
<dbReference type="EMBL" id="LYBM01000067">
    <property type="protein sequence ID" value="ODA29534.1"/>
    <property type="molecule type" value="Genomic_DNA"/>
</dbReference>
<dbReference type="PROSITE" id="PS00525">
    <property type="entry name" value="RIBOSOMAL_L6_1"/>
    <property type="match status" value="1"/>
</dbReference>